<dbReference type="AlphaFoldDB" id="A0A7J8JZC9"/>
<dbReference type="PRINTS" id="PR00449">
    <property type="entry name" value="RASTRNSFRMNG"/>
</dbReference>
<gene>
    <name evidence="11" type="ORF">HJG59_015173</name>
</gene>
<keyword evidence="3" id="KW-0813">Transport</keyword>
<dbReference type="InterPro" id="IPR001806">
    <property type="entry name" value="Small_GTPase"/>
</dbReference>
<dbReference type="SMART" id="SM00175">
    <property type="entry name" value="RAB"/>
    <property type="match status" value="1"/>
</dbReference>
<proteinExistence type="predicted"/>
<comment type="subcellular location">
    <subcellularLocation>
        <location evidence="8">Golgi apparatus</location>
        <location evidence="8">cis-Golgi network membrane</location>
    </subcellularLocation>
    <subcellularLocation>
        <location evidence="1">Lipid droplet</location>
    </subcellularLocation>
</comment>
<dbReference type="Gene3D" id="3.40.50.300">
    <property type="entry name" value="P-loop containing nucleotide triphosphate hydrolases"/>
    <property type="match status" value="1"/>
</dbReference>
<dbReference type="EMBL" id="JACASF010000001">
    <property type="protein sequence ID" value="KAF6502183.1"/>
    <property type="molecule type" value="Genomic_DNA"/>
</dbReference>
<dbReference type="InterPro" id="IPR005225">
    <property type="entry name" value="Small_GTP-bd"/>
</dbReference>
<dbReference type="PROSITE" id="PS00675">
    <property type="entry name" value="SIGMA54_INTERACT_1"/>
    <property type="match status" value="1"/>
</dbReference>
<protein>
    <recommendedName>
        <fullName evidence="2">Ras-related protein Rab-18</fullName>
    </recommendedName>
</protein>
<organism evidence="11 12">
    <name type="scientific">Molossus molossus</name>
    <name type="common">Pallas' mastiff bat</name>
    <name type="synonym">Vespertilio molossus</name>
    <dbReference type="NCBI Taxonomy" id="27622"/>
    <lineage>
        <taxon>Eukaryota</taxon>
        <taxon>Metazoa</taxon>
        <taxon>Chordata</taxon>
        <taxon>Craniata</taxon>
        <taxon>Vertebrata</taxon>
        <taxon>Euteleostomi</taxon>
        <taxon>Mammalia</taxon>
        <taxon>Eutheria</taxon>
        <taxon>Laurasiatheria</taxon>
        <taxon>Chiroptera</taxon>
        <taxon>Yangochiroptera</taxon>
        <taxon>Molossidae</taxon>
        <taxon>Molossus</taxon>
    </lineage>
</organism>
<dbReference type="PROSITE" id="PS51421">
    <property type="entry name" value="RAS"/>
    <property type="match status" value="1"/>
</dbReference>
<evidence type="ECO:0000256" key="7">
    <source>
        <dbReference type="ARBA" id="ARBA00023134"/>
    </source>
</evidence>
<dbReference type="GO" id="GO:0005811">
    <property type="term" value="C:lipid droplet"/>
    <property type="evidence" value="ECO:0007669"/>
    <property type="project" value="UniProtKB-SubCell"/>
</dbReference>
<comment type="caution">
    <text evidence="11">The sequence shown here is derived from an EMBL/GenBank/DDBJ whole genome shotgun (WGS) entry which is preliminary data.</text>
</comment>
<dbReference type="InterPro" id="IPR025662">
    <property type="entry name" value="Sigma_54_int_dom_ATP-bd_1"/>
</dbReference>
<keyword evidence="5" id="KW-0547">Nucleotide-binding</keyword>
<keyword evidence="4" id="KW-0551">Lipid droplet</keyword>
<keyword evidence="6" id="KW-0653">Protein transport</keyword>
<evidence type="ECO:0000256" key="4">
    <source>
        <dbReference type="ARBA" id="ARBA00022677"/>
    </source>
</evidence>
<dbReference type="SMART" id="SM00174">
    <property type="entry name" value="RHO"/>
    <property type="match status" value="1"/>
</dbReference>
<dbReference type="PANTHER" id="PTHR47977">
    <property type="entry name" value="RAS-RELATED PROTEIN RAB"/>
    <property type="match status" value="1"/>
</dbReference>
<evidence type="ECO:0000256" key="5">
    <source>
        <dbReference type="ARBA" id="ARBA00022741"/>
    </source>
</evidence>
<dbReference type="SUPFAM" id="SSF52540">
    <property type="entry name" value="P-loop containing nucleoside triphosphate hydrolases"/>
    <property type="match status" value="1"/>
</dbReference>
<dbReference type="GO" id="GO:0003924">
    <property type="term" value="F:GTPase activity"/>
    <property type="evidence" value="ECO:0007669"/>
    <property type="project" value="InterPro"/>
</dbReference>
<sequence length="194" mass="22384">MDEDVLTTLKILIIGESGVGKSSLLLRFTDDTFDPELAATIGVDFKVKTISVDGNKAKLAIWDTAGQERFRTLTPSYYRGAQGVILVYDVTRRDTFVKLDNWLNELETYCTRNDIVNMLVGNKIDKRQVQKPVTVYSVPLRNLLKRSFRRLDYGKVRTRIRESNCHTGKKAMEEEPVEVIVLCYKLWEMPYLIR</sequence>
<evidence type="ECO:0000256" key="1">
    <source>
        <dbReference type="ARBA" id="ARBA00004502"/>
    </source>
</evidence>
<name>A0A7J8JZC9_MOLMO</name>
<evidence type="ECO:0000256" key="8">
    <source>
        <dbReference type="ARBA" id="ARBA00024188"/>
    </source>
</evidence>
<comment type="function">
    <text evidence="10">The small GTPases Rab are key regulators of intracellular membrane trafficking, from the formation of transport vesicles to their fusion with membranes. Rabs cycle between an inactive GDP-bound form and an active GTP-bound form that is able to recruit to membranes different sets of downstream effectors directly responsible for vesicle formation, movement, tethering and fusion. RAB18 is required for the localization of ZFYVE1 to lipid droplets and for its function in mediating the formation of endoplasmic reticulum-lipid droplets (ER-LD) contacts. Also required for maintaining endoplasmic reticulum structure. Plays a role in apical endocytosis/recycling. Plays a key role in eye and brain development and neurodegeneration.</text>
</comment>
<evidence type="ECO:0000256" key="9">
    <source>
        <dbReference type="ARBA" id="ARBA00046391"/>
    </source>
</evidence>
<dbReference type="GO" id="GO:0005794">
    <property type="term" value="C:Golgi apparatus"/>
    <property type="evidence" value="ECO:0007669"/>
    <property type="project" value="UniProtKB-SubCell"/>
</dbReference>
<dbReference type="SMART" id="SM00176">
    <property type="entry name" value="RAN"/>
    <property type="match status" value="1"/>
</dbReference>
<keyword evidence="12" id="KW-1185">Reference proteome</keyword>
<keyword evidence="7" id="KW-0342">GTP-binding</keyword>
<dbReference type="Proteomes" id="UP000550707">
    <property type="component" value="Unassembled WGS sequence"/>
</dbReference>
<dbReference type="PROSITE" id="PS51419">
    <property type="entry name" value="RAB"/>
    <property type="match status" value="1"/>
</dbReference>
<evidence type="ECO:0000313" key="11">
    <source>
        <dbReference type="EMBL" id="KAF6502183.1"/>
    </source>
</evidence>
<dbReference type="InterPro" id="IPR050227">
    <property type="entry name" value="Rab"/>
</dbReference>
<dbReference type="Pfam" id="PF00071">
    <property type="entry name" value="Ras"/>
    <property type="match status" value="1"/>
</dbReference>
<evidence type="ECO:0000256" key="6">
    <source>
        <dbReference type="ARBA" id="ARBA00022927"/>
    </source>
</evidence>
<evidence type="ECO:0000256" key="10">
    <source>
        <dbReference type="ARBA" id="ARBA00056467"/>
    </source>
</evidence>
<dbReference type="InterPro" id="IPR027417">
    <property type="entry name" value="P-loop_NTPase"/>
</dbReference>
<dbReference type="GO" id="GO:0015031">
    <property type="term" value="P:protein transport"/>
    <property type="evidence" value="ECO:0007669"/>
    <property type="project" value="UniProtKB-KW"/>
</dbReference>
<dbReference type="GO" id="GO:0005525">
    <property type="term" value="F:GTP binding"/>
    <property type="evidence" value="ECO:0007669"/>
    <property type="project" value="UniProtKB-KW"/>
</dbReference>
<dbReference type="FunFam" id="3.40.50.300:FF:001447">
    <property type="entry name" value="Ras-related protein Rab-1B"/>
    <property type="match status" value="1"/>
</dbReference>
<evidence type="ECO:0000256" key="2">
    <source>
        <dbReference type="ARBA" id="ARBA00014870"/>
    </source>
</evidence>
<comment type="subunit">
    <text evidence="9">Interacts (in GTP-bound form) with ZFYVE1. Interacts with ZW10 and this interaction is enhanced in the presence of ZFYVE1. Interacts with BSCL2.</text>
</comment>
<reference evidence="11 12" key="1">
    <citation type="journal article" date="2020" name="Nature">
        <title>Six reference-quality genomes reveal evolution of bat adaptations.</title>
        <authorList>
            <person name="Jebb D."/>
            <person name="Huang Z."/>
            <person name="Pippel M."/>
            <person name="Hughes G.M."/>
            <person name="Lavrichenko K."/>
            <person name="Devanna P."/>
            <person name="Winkler S."/>
            <person name="Jermiin L.S."/>
            <person name="Skirmuntt E.C."/>
            <person name="Katzourakis A."/>
            <person name="Burkitt-Gray L."/>
            <person name="Ray D.A."/>
            <person name="Sullivan K.A.M."/>
            <person name="Roscito J.G."/>
            <person name="Kirilenko B.M."/>
            <person name="Davalos L.M."/>
            <person name="Corthals A.P."/>
            <person name="Power M.L."/>
            <person name="Jones G."/>
            <person name="Ransome R.D."/>
            <person name="Dechmann D.K.N."/>
            <person name="Locatelli A.G."/>
            <person name="Puechmaille S.J."/>
            <person name="Fedrigo O."/>
            <person name="Jarvis E.D."/>
            <person name="Hiller M."/>
            <person name="Vernes S.C."/>
            <person name="Myers E.W."/>
            <person name="Teeling E.C."/>
        </authorList>
    </citation>
    <scope>NUCLEOTIDE SEQUENCE [LARGE SCALE GENOMIC DNA]</scope>
    <source>
        <strain evidence="11">MMolMol1</strain>
        <tissue evidence="11">Muscle</tissue>
    </source>
</reference>
<evidence type="ECO:0000256" key="3">
    <source>
        <dbReference type="ARBA" id="ARBA00022448"/>
    </source>
</evidence>
<dbReference type="SMART" id="SM00173">
    <property type="entry name" value="RAS"/>
    <property type="match status" value="1"/>
</dbReference>
<evidence type="ECO:0000313" key="12">
    <source>
        <dbReference type="Proteomes" id="UP000550707"/>
    </source>
</evidence>
<accession>A0A7J8JZC9</accession>
<dbReference type="NCBIfam" id="TIGR00231">
    <property type="entry name" value="small_GTP"/>
    <property type="match status" value="1"/>
</dbReference>